<feature type="compositionally biased region" description="Polar residues" evidence="12">
    <location>
        <begin position="442"/>
        <end position="468"/>
    </location>
</feature>
<dbReference type="GO" id="GO:0003723">
    <property type="term" value="F:RNA binding"/>
    <property type="evidence" value="ECO:0007669"/>
    <property type="project" value="UniProtKB-KW"/>
</dbReference>
<dbReference type="RefSeq" id="XP_003667895.1">
    <property type="nucleotide sequence ID" value="XM_003667847.1"/>
</dbReference>
<keyword evidence="7 11" id="KW-0694">RNA-binding</keyword>
<dbReference type="GO" id="GO:0048309">
    <property type="term" value="P:endoplasmic reticulum inheritance"/>
    <property type="evidence" value="ECO:0007669"/>
    <property type="project" value="InterPro"/>
</dbReference>
<evidence type="ECO:0000256" key="3">
    <source>
        <dbReference type="ARBA" id="ARBA00019884"/>
    </source>
</evidence>
<evidence type="ECO:0000256" key="2">
    <source>
        <dbReference type="ARBA" id="ARBA00008123"/>
    </source>
</evidence>
<evidence type="ECO:0000256" key="10">
    <source>
        <dbReference type="ARBA" id="ARBA00024975"/>
    </source>
</evidence>
<accession>G0W4B4</accession>
<dbReference type="Pfam" id="PF17078">
    <property type="entry name" value="SHE3"/>
    <property type="match status" value="1"/>
</dbReference>
<dbReference type="GO" id="GO:0005789">
    <property type="term" value="C:endoplasmic reticulum membrane"/>
    <property type="evidence" value="ECO:0007669"/>
    <property type="project" value="UniProtKB-SubCell"/>
</dbReference>
<evidence type="ECO:0000256" key="1">
    <source>
        <dbReference type="ARBA" id="ARBA00004406"/>
    </source>
</evidence>
<feature type="compositionally biased region" description="Polar residues" evidence="12">
    <location>
        <begin position="395"/>
        <end position="414"/>
    </location>
</feature>
<gene>
    <name evidence="13" type="primary">NDAI0A04970</name>
    <name evidence="11" type="synonym">SHE3</name>
    <name evidence="13" type="ordered locus">NDAI_0A04970</name>
</gene>
<dbReference type="GeneID" id="11493590"/>
<evidence type="ECO:0000256" key="6">
    <source>
        <dbReference type="ARBA" id="ARBA00022824"/>
    </source>
</evidence>
<evidence type="ECO:0000256" key="8">
    <source>
        <dbReference type="ARBA" id="ARBA00023054"/>
    </source>
</evidence>
<feature type="region of interest" description="Disordered" evidence="12">
    <location>
        <begin position="395"/>
        <end position="421"/>
    </location>
</feature>
<dbReference type="HOGENOM" id="CLU_584057_0_0_1"/>
<dbReference type="Gene3D" id="1.10.287.1490">
    <property type="match status" value="1"/>
</dbReference>
<protein>
    <recommendedName>
        <fullName evidence="3 11">SWI5-dependent HO expression protein 3</fullName>
    </recommendedName>
</protein>
<dbReference type="GO" id="GO:0051028">
    <property type="term" value="P:mRNA transport"/>
    <property type="evidence" value="ECO:0007669"/>
    <property type="project" value="UniProtKB-UniRule"/>
</dbReference>
<dbReference type="STRING" id="1071378.G0W4B4"/>
<name>G0W4B4_NAUDC</name>
<feature type="region of interest" description="Disordered" evidence="12">
    <location>
        <begin position="80"/>
        <end position="129"/>
    </location>
</feature>
<comment type="subcellular location">
    <subcellularLocation>
        <location evidence="1 11">Endoplasmic reticulum membrane</location>
        <topology evidence="1 11">Peripheral membrane protein</topology>
    </subcellularLocation>
</comment>
<evidence type="ECO:0000256" key="9">
    <source>
        <dbReference type="ARBA" id="ARBA00023136"/>
    </source>
</evidence>
<dbReference type="KEGG" id="ndi:NDAI_0A04970"/>
<dbReference type="EMBL" id="HE580267">
    <property type="protein sequence ID" value="CCD22652.1"/>
    <property type="molecule type" value="Genomic_DNA"/>
</dbReference>
<sequence length="468" mass="52435">MNAIRQTQLKTNQEKLVSIRGEKYTVGLYRYTPTMSNGNPTTAEFTFESTGFLSPIKQQTHTQQSHMMDLQMGTPLGYNHPMSSSNGTGIGNGNANGNGGSPLKLQIHNDAPMSTSTSTSPSQIPNGSSSTRIIETLHDKVDDLTKTNIQLTLQSQNLLGKLENYQSRSTKLNESLSVLKHEHDNLTSMINRKQRKLNDIENELEKLQQNYEKIHTENDSSSSKYDDFDQVEKNLQSEIENLQTQYDSLLQSQIHYKDHYSMELNSIISQINELKSKRKEQLQNQLNKESNKLQQLHDIINKITSIESGHSMGVDAMTKQTYKNLQQQYTDAIAKLSLNSWVLIYQQSKNSLLHFNNSKYLNQLQVALPQDCRDIMNDPILVDLETHLTKSSPIIKSRNLSPNVGNSSSNNANQSHKRRSFYGAGGTLSASGLGILPGTVKRNGNMTNNGGSSRNLRESSNNISISNK</sequence>
<feature type="coiled-coil region" evidence="11">
    <location>
        <begin position="162"/>
        <end position="299"/>
    </location>
</feature>
<dbReference type="InterPro" id="IPR027267">
    <property type="entry name" value="AH/BAR_dom_sf"/>
</dbReference>
<evidence type="ECO:0000256" key="11">
    <source>
        <dbReference type="RuleBase" id="RU362142"/>
    </source>
</evidence>
<keyword evidence="5 11" id="KW-0509">mRNA transport</keyword>
<keyword evidence="8 11" id="KW-0175">Coiled coil</keyword>
<keyword evidence="14" id="KW-1185">Reference proteome</keyword>
<dbReference type="SUPFAM" id="SSF103657">
    <property type="entry name" value="BAR/IMD domain-like"/>
    <property type="match status" value="1"/>
</dbReference>
<evidence type="ECO:0000256" key="12">
    <source>
        <dbReference type="SAM" id="MobiDB-lite"/>
    </source>
</evidence>
<keyword evidence="9 11" id="KW-0472">Membrane</keyword>
<organism evidence="13 14">
    <name type="scientific">Naumovozyma dairenensis (strain ATCC 10597 / BCRC 20456 / CBS 421 / NBRC 0211 / NRRL Y-12639)</name>
    <name type="common">Saccharomyces dairenensis</name>
    <dbReference type="NCBI Taxonomy" id="1071378"/>
    <lineage>
        <taxon>Eukaryota</taxon>
        <taxon>Fungi</taxon>
        <taxon>Dikarya</taxon>
        <taxon>Ascomycota</taxon>
        <taxon>Saccharomycotina</taxon>
        <taxon>Saccharomycetes</taxon>
        <taxon>Saccharomycetales</taxon>
        <taxon>Saccharomycetaceae</taxon>
        <taxon>Naumovozyma</taxon>
    </lineage>
</organism>
<dbReference type="AlphaFoldDB" id="G0W4B4"/>
<dbReference type="InterPro" id="IPR031398">
    <property type="entry name" value="She3"/>
</dbReference>
<comment type="similarity">
    <text evidence="2 11">Belongs to the SHE3 family.</text>
</comment>
<comment type="function">
    <text evidence="10">RNA-binding protein that binds specific mRNAs including the ASH1 mRNA, coding for a repressor of the HO endonuclease. Part of the mRNA localization machinery that restricts accumulation of certain proteins to the bud and in the daughter cell. Required for the delivery of cortical endoplasmic reticulum into the emerging bud.</text>
</comment>
<feature type="compositionally biased region" description="Gly residues" evidence="12">
    <location>
        <begin position="88"/>
        <end position="100"/>
    </location>
</feature>
<evidence type="ECO:0000256" key="7">
    <source>
        <dbReference type="ARBA" id="ARBA00022884"/>
    </source>
</evidence>
<evidence type="ECO:0000256" key="4">
    <source>
        <dbReference type="ARBA" id="ARBA00022448"/>
    </source>
</evidence>
<evidence type="ECO:0000256" key="5">
    <source>
        <dbReference type="ARBA" id="ARBA00022816"/>
    </source>
</evidence>
<dbReference type="Proteomes" id="UP000000689">
    <property type="component" value="Chromosome 1"/>
</dbReference>
<reference evidence="13 14" key="1">
    <citation type="journal article" date="2011" name="Proc. Natl. Acad. Sci. U.S.A.">
        <title>Evolutionary erosion of yeast sex chromosomes by mating-type switching accidents.</title>
        <authorList>
            <person name="Gordon J.L."/>
            <person name="Armisen D."/>
            <person name="Proux-Wera E."/>
            <person name="Oheigeartaigh S.S."/>
            <person name="Byrne K.P."/>
            <person name="Wolfe K.H."/>
        </authorList>
    </citation>
    <scope>NUCLEOTIDE SEQUENCE [LARGE SCALE GENOMIC DNA]</scope>
    <source>
        <strain evidence="14">ATCC 10597 / BCRC 20456 / CBS 421 / NBRC 0211 / NRRL Y-12639</strain>
    </source>
</reference>
<evidence type="ECO:0000313" key="14">
    <source>
        <dbReference type="Proteomes" id="UP000000689"/>
    </source>
</evidence>
<dbReference type="OMA" id="HFMANIN"/>
<keyword evidence="6 11" id="KW-0256">Endoplasmic reticulum</keyword>
<keyword evidence="4 11" id="KW-0813">Transport</keyword>
<feature type="region of interest" description="Disordered" evidence="12">
    <location>
        <begin position="438"/>
        <end position="468"/>
    </location>
</feature>
<evidence type="ECO:0000313" key="13">
    <source>
        <dbReference type="EMBL" id="CCD22652.1"/>
    </source>
</evidence>
<proteinExistence type="inferred from homology"/>
<dbReference type="eggNOG" id="ENOG502QSQX">
    <property type="taxonomic scope" value="Eukaryota"/>
</dbReference>
<dbReference type="OrthoDB" id="6088208at2759"/>